<evidence type="ECO:0000313" key="2">
    <source>
        <dbReference type="EMBL" id="MQY24172.1"/>
    </source>
</evidence>
<reference evidence="2 3" key="1">
    <citation type="submission" date="2019-10" db="EMBL/GenBank/DDBJ databases">
        <title>Nocardia macrotermitis sp. nov. and Nocardia aurantia sp. nov., isolated from the gut of fungus growing-termite Macrotermes natalensis.</title>
        <authorList>
            <person name="Benndorf R."/>
            <person name="Schwitalla J."/>
            <person name="Martin K."/>
            <person name="De Beer W."/>
            <person name="Kaster A.-K."/>
            <person name="Vollmers J."/>
            <person name="Poulsen M."/>
            <person name="Beemelmanns C."/>
        </authorList>
    </citation>
    <scope>NUCLEOTIDE SEQUENCE [LARGE SCALE GENOMIC DNA]</scope>
    <source>
        <strain evidence="2 3">RB20</strain>
    </source>
</reference>
<accession>A0A7K0DFU1</accession>
<protein>
    <recommendedName>
        <fullName evidence="1">HTH cro/C1-type domain-containing protein</fullName>
    </recommendedName>
</protein>
<dbReference type="Proteomes" id="UP000438448">
    <property type="component" value="Unassembled WGS sequence"/>
</dbReference>
<dbReference type="InterPro" id="IPR010982">
    <property type="entry name" value="Lambda_DNA-bd_dom_sf"/>
</dbReference>
<feature type="domain" description="HTH cro/C1-type" evidence="1">
    <location>
        <begin position="1"/>
        <end position="47"/>
    </location>
</feature>
<dbReference type="Pfam" id="PF19054">
    <property type="entry name" value="DUF5753"/>
    <property type="match status" value="1"/>
</dbReference>
<keyword evidence="3" id="KW-1185">Reference proteome</keyword>
<name>A0A7K0DFU1_9NOCA</name>
<sequence>MQLGMSTREALAESTGLSIRVLGDVERAARKVSDRTLHRLEQGLLWKSGSARAILTGGEPVSTLEPSYGEQAVPADEQSLPALWMHALSDAYAIAGELARPGSMDQGSRLAQALNEIGKALIVYSTAGVSPSEPAATRVAQPKGMNPTVLRIALGRYMRKLREERLLTPEDVAGRLGCTSSDIKSFELGRTAFGEGRLQGLLMLYGVDDPAIRRQCLSLARKAGFSGWWTGYEDVLPDWFRDYLHFERNADAIRTYEAQFIPGLLQTEDYARAVIGTVPGDVGSLERKVRLRKGRQYILTDPLGPRLWAVIDEFALDRGPADPKIMRDQIAYLIEKSRLSSVTIQVLPRSQSRIIPPGPFSLLRFSDKDKPDIVYLEQHTSALYIDSEKDVDVYSELMEMICFTALTPDESVVRLEHWLDMLPR</sequence>
<dbReference type="SUPFAM" id="SSF47413">
    <property type="entry name" value="lambda repressor-like DNA-binding domains"/>
    <property type="match status" value="1"/>
</dbReference>
<dbReference type="EMBL" id="WEGK01000028">
    <property type="protein sequence ID" value="MQY24172.1"/>
    <property type="molecule type" value="Genomic_DNA"/>
</dbReference>
<dbReference type="SMART" id="SM00530">
    <property type="entry name" value="HTH_XRE"/>
    <property type="match status" value="2"/>
</dbReference>
<dbReference type="InterPro" id="IPR001387">
    <property type="entry name" value="Cro/C1-type_HTH"/>
</dbReference>
<gene>
    <name evidence="2" type="ORF">NRB20_73050</name>
</gene>
<dbReference type="CDD" id="cd00093">
    <property type="entry name" value="HTH_XRE"/>
    <property type="match status" value="1"/>
</dbReference>
<organism evidence="2 3">
    <name type="scientific">Nocardia macrotermitis</name>
    <dbReference type="NCBI Taxonomy" id="2585198"/>
    <lineage>
        <taxon>Bacteria</taxon>
        <taxon>Bacillati</taxon>
        <taxon>Actinomycetota</taxon>
        <taxon>Actinomycetes</taxon>
        <taxon>Mycobacteriales</taxon>
        <taxon>Nocardiaceae</taxon>
        <taxon>Nocardia</taxon>
    </lineage>
</organism>
<dbReference type="InterPro" id="IPR043917">
    <property type="entry name" value="DUF5753"/>
</dbReference>
<dbReference type="Gene3D" id="1.10.260.40">
    <property type="entry name" value="lambda repressor-like DNA-binding domains"/>
    <property type="match status" value="1"/>
</dbReference>
<comment type="caution">
    <text evidence="2">The sequence shown here is derived from an EMBL/GenBank/DDBJ whole genome shotgun (WGS) entry which is preliminary data.</text>
</comment>
<dbReference type="GO" id="GO:0003677">
    <property type="term" value="F:DNA binding"/>
    <property type="evidence" value="ECO:0007669"/>
    <property type="project" value="InterPro"/>
</dbReference>
<proteinExistence type="predicted"/>
<dbReference type="AlphaFoldDB" id="A0A7K0DFU1"/>
<dbReference type="Pfam" id="PF13560">
    <property type="entry name" value="HTH_31"/>
    <property type="match status" value="1"/>
</dbReference>
<feature type="domain" description="HTH cro/C1-type" evidence="1">
    <location>
        <begin position="157"/>
        <end position="212"/>
    </location>
</feature>
<evidence type="ECO:0000313" key="3">
    <source>
        <dbReference type="Proteomes" id="UP000438448"/>
    </source>
</evidence>
<evidence type="ECO:0000259" key="1">
    <source>
        <dbReference type="SMART" id="SM00530"/>
    </source>
</evidence>